<gene>
    <name evidence="2" type="primary">casA</name>
    <name evidence="2" type="ORF">FH969_11795</name>
</gene>
<dbReference type="CDD" id="cd09729">
    <property type="entry name" value="Cse1_I-E"/>
    <property type="match status" value="1"/>
</dbReference>
<feature type="compositionally biased region" description="Basic and acidic residues" evidence="1">
    <location>
        <begin position="36"/>
        <end position="53"/>
    </location>
</feature>
<feature type="region of interest" description="Disordered" evidence="1">
    <location>
        <begin position="77"/>
        <end position="108"/>
    </location>
</feature>
<dbReference type="OrthoDB" id="3187690at2"/>
<evidence type="ECO:0000313" key="2">
    <source>
        <dbReference type="EMBL" id="TNU73351.1"/>
    </source>
</evidence>
<dbReference type="AlphaFoldDB" id="A0A5C5B9H5"/>
<proteinExistence type="predicted"/>
<dbReference type="NCBIfam" id="TIGR02547">
    <property type="entry name" value="casA_cse1"/>
    <property type="match status" value="1"/>
</dbReference>
<comment type="caution">
    <text evidence="2">The sequence shown here is derived from an EMBL/GenBank/DDBJ whole genome shotgun (WGS) entry which is preliminary data.</text>
</comment>
<sequence length="741" mass="79925">MAARARCREVEGRDRAGRPRVGRRCLSSGRAGEAPEPDRDALGLGRRGGDVNGRRAPGAAIRRWVRGGPAALRRRRALVPAPPGRHAADPDRPGAGARRRAAAGSLHGARASCRDVAAGVDGPGAERSVAELFQRLAARCGARWAAHSPAGREQLWNTRSIPSDVPRRGRAGGSVVSGGGAFSLVTQQWMAVLDNRGRSREVSLQQLFEEAGSFRTLSGELATQDVAVLRLCLAILQRALDDEYPERADDVPEVLERLDDEWDSTVVPAVLGYLESHASRFDLFDPFAPFFQVAGMHTTKGEFSELNKLILDMPAGKPFLTSRSATAARLITPAEAARWLVHLQAFDPSGIKTGVVGHPRANGGRVYPEGVAWTGQLGLVHLLGGTIQQTLLLNLWAVRLDPETRARDLPPWERPVAALEPTPDLLQRPTGPVDLYTWQSRRALLRGGPDGVTGVLVTYGDRFLIQERQGVTDLEPMSLWRYSKPQTAKCKYSVQMPRKHREGVALWRGLAAVVPRENMRGADEDKPTLLVEHAASLVGSGLLPDRVVRYRAVGAVYGAQESVIDEVVEDSLDLPAAVLDRQAHALRGVALDAVHAANQGVIALARLARGLATAAGAGRDEAVGPGERAFESGWSALDEPYRRWLVETLAHSVDEPLLAQGAWHRLAWQTLAGIGHTLVASAPDKAWLGFGGAGKRDDVGAVYRRFQRGLGAALPHAWPARGETYAHVGSAPAPLLTEEES</sequence>
<dbReference type="Proteomes" id="UP000313849">
    <property type="component" value="Unassembled WGS sequence"/>
</dbReference>
<accession>A0A5C5B9H5</accession>
<reference evidence="2 3" key="1">
    <citation type="submission" date="2019-06" db="EMBL/GenBank/DDBJ databases">
        <title>Draft genome sequence of Miniimonas arenae KCTC 19750T isolated from sea sand.</title>
        <authorList>
            <person name="Park S.-J."/>
        </authorList>
    </citation>
    <scope>NUCLEOTIDE SEQUENCE [LARGE SCALE GENOMIC DNA]</scope>
    <source>
        <strain evidence="2 3">KCTC 19750</strain>
    </source>
</reference>
<dbReference type="Gene3D" id="1.10.132.100">
    <property type="match status" value="1"/>
</dbReference>
<dbReference type="Pfam" id="PF09481">
    <property type="entry name" value="CRISPR_Cse1"/>
    <property type="match status" value="1"/>
</dbReference>
<feature type="region of interest" description="Disordered" evidence="1">
    <location>
        <begin position="1"/>
        <end position="55"/>
    </location>
</feature>
<dbReference type="EMBL" id="VENP01000050">
    <property type="protein sequence ID" value="TNU73351.1"/>
    <property type="molecule type" value="Genomic_DNA"/>
</dbReference>
<keyword evidence="3" id="KW-1185">Reference proteome</keyword>
<feature type="compositionally biased region" description="Basic and acidic residues" evidence="1">
    <location>
        <begin position="1"/>
        <end position="17"/>
    </location>
</feature>
<organism evidence="2 3">
    <name type="scientific">Miniimonas arenae</name>
    <dbReference type="NCBI Taxonomy" id="676201"/>
    <lineage>
        <taxon>Bacteria</taxon>
        <taxon>Bacillati</taxon>
        <taxon>Actinomycetota</taxon>
        <taxon>Actinomycetes</taxon>
        <taxon>Micrococcales</taxon>
        <taxon>Beutenbergiaceae</taxon>
        <taxon>Miniimonas</taxon>
    </lineage>
</organism>
<dbReference type="InterPro" id="IPR013381">
    <property type="entry name" value="CRISPR-assoc_prot_Cse1"/>
</dbReference>
<evidence type="ECO:0000313" key="3">
    <source>
        <dbReference type="Proteomes" id="UP000313849"/>
    </source>
</evidence>
<evidence type="ECO:0000256" key="1">
    <source>
        <dbReference type="SAM" id="MobiDB-lite"/>
    </source>
</evidence>
<protein>
    <submittedName>
        <fullName evidence="2">Type I-E CRISPR-associated protein Cse1/CasA</fullName>
    </submittedName>
</protein>
<name>A0A5C5B9H5_9MICO</name>